<dbReference type="InterPro" id="IPR013196">
    <property type="entry name" value="HTH_11"/>
</dbReference>
<gene>
    <name evidence="4" type="ORF">DCC81_05255</name>
</gene>
<dbReference type="PROSITE" id="PS52050">
    <property type="entry name" value="WYL"/>
    <property type="match status" value="1"/>
</dbReference>
<dbReference type="GO" id="GO:0003677">
    <property type="term" value="F:DNA binding"/>
    <property type="evidence" value="ECO:0007669"/>
    <property type="project" value="UniProtKB-KW"/>
</dbReference>
<dbReference type="Pfam" id="PF25583">
    <property type="entry name" value="WCX"/>
    <property type="match status" value="1"/>
</dbReference>
<dbReference type="OrthoDB" id="9815009at2"/>
<organism evidence="4 5">
    <name type="scientific">Chitinophaga parva</name>
    <dbReference type="NCBI Taxonomy" id="2169414"/>
    <lineage>
        <taxon>Bacteria</taxon>
        <taxon>Pseudomonadati</taxon>
        <taxon>Bacteroidota</taxon>
        <taxon>Chitinophagia</taxon>
        <taxon>Chitinophagales</taxon>
        <taxon>Chitinophagaceae</taxon>
        <taxon>Chitinophaga</taxon>
    </lineage>
</organism>
<name>A0A2T7BMI3_9BACT</name>
<keyword evidence="5" id="KW-1185">Reference proteome</keyword>
<evidence type="ECO:0000259" key="3">
    <source>
        <dbReference type="PROSITE" id="PS51000"/>
    </source>
</evidence>
<dbReference type="Pfam" id="PF13280">
    <property type="entry name" value="WYL"/>
    <property type="match status" value="1"/>
</dbReference>
<keyword evidence="2" id="KW-0804">Transcription</keyword>
<reference evidence="4 5" key="1">
    <citation type="submission" date="2018-04" db="EMBL/GenBank/DDBJ databases">
        <title>Chitinophaga fuyangensis sp. nov., isolated from soil in a chemical factory.</title>
        <authorList>
            <person name="Chen K."/>
        </authorList>
    </citation>
    <scope>NUCLEOTIDE SEQUENCE [LARGE SCALE GENOMIC DNA]</scope>
    <source>
        <strain evidence="4 5">LY-1</strain>
    </source>
</reference>
<feature type="domain" description="HTH deoR-type" evidence="3">
    <location>
        <begin position="3"/>
        <end position="58"/>
    </location>
</feature>
<keyword evidence="4" id="KW-0238">DNA-binding</keyword>
<protein>
    <submittedName>
        <fullName evidence="4">DNA-binding transcriptional regulator</fullName>
    </submittedName>
</protein>
<comment type="caution">
    <text evidence="4">The sequence shown here is derived from an EMBL/GenBank/DDBJ whole genome shotgun (WGS) entry which is preliminary data.</text>
</comment>
<sequence>MNRIDRLTAILVHLQSKKIVKAAEIADRFSMSLRTVYRDVKALQEAGVPIGAEAGTGYYIVDGYHLPPVMFSEQEAAALLTGEKMMEQFGDESIRQQFTSAMQKIRAVLRGKDKDFLENLEAQIAVLKPANPQQDDFPNRFLTPLQQAIARQQVVQLDYSTVMESNESRRAVEPIGLFLSQHRWHLIAWCRLRQDYRDFRADRIKSMRVLEETFTRESRMSLQEYLEAQKSQPDDMQHLVIVHMRKDVAQHMQTIKLHHGLLTEAPIEDGFEMTFLVGCLDHFAGWMMTCGRGVKIISPVELTQLVRKRVAELQEHHGMA</sequence>
<evidence type="ECO:0000313" key="5">
    <source>
        <dbReference type="Proteomes" id="UP000244450"/>
    </source>
</evidence>
<dbReference type="InterPro" id="IPR001034">
    <property type="entry name" value="DeoR_HTH"/>
</dbReference>
<dbReference type="InterPro" id="IPR026881">
    <property type="entry name" value="WYL_dom"/>
</dbReference>
<dbReference type="RefSeq" id="WP_108685528.1">
    <property type="nucleotide sequence ID" value="NZ_QCYK01000001.1"/>
</dbReference>
<keyword evidence="1" id="KW-0805">Transcription regulation</keyword>
<accession>A0A2T7BMI3</accession>
<dbReference type="Pfam" id="PF08279">
    <property type="entry name" value="HTH_11"/>
    <property type="match status" value="1"/>
</dbReference>
<dbReference type="InterPro" id="IPR057727">
    <property type="entry name" value="WCX_dom"/>
</dbReference>
<dbReference type="InterPro" id="IPR036390">
    <property type="entry name" value="WH_DNA-bd_sf"/>
</dbReference>
<evidence type="ECO:0000256" key="1">
    <source>
        <dbReference type="ARBA" id="ARBA00023015"/>
    </source>
</evidence>
<dbReference type="AlphaFoldDB" id="A0A2T7BMI3"/>
<proteinExistence type="predicted"/>
<dbReference type="EMBL" id="QCYK01000001">
    <property type="protein sequence ID" value="PUZ28888.1"/>
    <property type="molecule type" value="Genomic_DNA"/>
</dbReference>
<dbReference type="InterPro" id="IPR036388">
    <property type="entry name" value="WH-like_DNA-bd_sf"/>
</dbReference>
<dbReference type="Proteomes" id="UP000244450">
    <property type="component" value="Unassembled WGS sequence"/>
</dbReference>
<dbReference type="SUPFAM" id="SSF46785">
    <property type="entry name" value="Winged helix' DNA-binding domain"/>
    <property type="match status" value="1"/>
</dbReference>
<evidence type="ECO:0000256" key="2">
    <source>
        <dbReference type="ARBA" id="ARBA00023163"/>
    </source>
</evidence>
<dbReference type="PROSITE" id="PS51000">
    <property type="entry name" value="HTH_DEOR_2"/>
    <property type="match status" value="1"/>
</dbReference>
<dbReference type="PANTHER" id="PTHR34580">
    <property type="match status" value="1"/>
</dbReference>
<dbReference type="Gene3D" id="1.10.10.10">
    <property type="entry name" value="Winged helix-like DNA-binding domain superfamily/Winged helix DNA-binding domain"/>
    <property type="match status" value="1"/>
</dbReference>
<dbReference type="GO" id="GO:0003700">
    <property type="term" value="F:DNA-binding transcription factor activity"/>
    <property type="evidence" value="ECO:0007669"/>
    <property type="project" value="InterPro"/>
</dbReference>
<dbReference type="PANTHER" id="PTHR34580:SF3">
    <property type="entry name" value="PROTEIN PAFB"/>
    <property type="match status" value="1"/>
</dbReference>
<evidence type="ECO:0000313" key="4">
    <source>
        <dbReference type="EMBL" id="PUZ28888.1"/>
    </source>
</evidence>
<dbReference type="InterPro" id="IPR051534">
    <property type="entry name" value="CBASS_pafABC_assoc_protein"/>
</dbReference>